<accession>A0A2I0VD94</accession>
<dbReference type="Proteomes" id="UP000233837">
    <property type="component" value="Unassembled WGS sequence"/>
</dbReference>
<reference evidence="1 2" key="1">
    <citation type="journal article" date="2016" name="Sci. Rep.">
        <title>The Dendrobium catenatum Lindl. genome sequence provides insights into polysaccharide synthase, floral development and adaptive evolution.</title>
        <authorList>
            <person name="Zhang G.Q."/>
            <person name="Xu Q."/>
            <person name="Bian C."/>
            <person name="Tsai W.C."/>
            <person name="Yeh C.M."/>
            <person name="Liu K.W."/>
            <person name="Yoshida K."/>
            <person name="Zhang L.S."/>
            <person name="Chang S.B."/>
            <person name="Chen F."/>
            <person name="Shi Y."/>
            <person name="Su Y.Y."/>
            <person name="Zhang Y.Q."/>
            <person name="Chen L.J."/>
            <person name="Yin Y."/>
            <person name="Lin M."/>
            <person name="Huang H."/>
            <person name="Deng H."/>
            <person name="Wang Z.W."/>
            <person name="Zhu S.L."/>
            <person name="Zhao X."/>
            <person name="Deng C."/>
            <person name="Niu S.C."/>
            <person name="Huang J."/>
            <person name="Wang M."/>
            <person name="Liu G.H."/>
            <person name="Yang H.J."/>
            <person name="Xiao X.J."/>
            <person name="Hsiao Y.Y."/>
            <person name="Wu W.L."/>
            <person name="Chen Y.Y."/>
            <person name="Mitsuda N."/>
            <person name="Ohme-Takagi M."/>
            <person name="Luo Y.B."/>
            <person name="Van de Peer Y."/>
            <person name="Liu Z.J."/>
        </authorList>
    </citation>
    <scope>NUCLEOTIDE SEQUENCE [LARGE SCALE GENOMIC DNA]</scope>
    <source>
        <tissue evidence="1">The whole plant</tissue>
    </source>
</reference>
<sequence length="97" mass="10652">MIRLNPDLPLCPLEAARPSSISHILYHPPQLSFTASGSPLPPPKASYSRSSSIKIHDEKTGAIYTVDAHNLSSTARSLDIGKFITVLIICLMFHLFH</sequence>
<evidence type="ECO:0000313" key="2">
    <source>
        <dbReference type="Proteomes" id="UP000233837"/>
    </source>
</evidence>
<dbReference type="AlphaFoldDB" id="A0A2I0VD94"/>
<proteinExistence type="predicted"/>
<gene>
    <name evidence="1" type="ORF">MA16_Dca017803</name>
</gene>
<keyword evidence="2" id="KW-1185">Reference proteome</keyword>
<evidence type="ECO:0000313" key="1">
    <source>
        <dbReference type="EMBL" id="PKU61371.1"/>
    </source>
</evidence>
<name>A0A2I0VD94_9ASPA</name>
<dbReference type="EMBL" id="KZ503795">
    <property type="protein sequence ID" value="PKU61371.1"/>
    <property type="molecule type" value="Genomic_DNA"/>
</dbReference>
<organism evidence="1 2">
    <name type="scientific">Dendrobium catenatum</name>
    <dbReference type="NCBI Taxonomy" id="906689"/>
    <lineage>
        <taxon>Eukaryota</taxon>
        <taxon>Viridiplantae</taxon>
        <taxon>Streptophyta</taxon>
        <taxon>Embryophyta</taxon>
        <taxon>Tracheophyta</taxon>
        <taxon>Spermatophyta</taxon>
        <taxon>Magnoliopsida</taxon>
        <taxon>Liliopsida</taxon>
        <taxon>Asparagales</taxon>
        <taxon>Orchidaceae</taxon>
        <taxon>Epidendroideae</taxon>
        <taxon>Malaxideae</taxon>
        <taxon>Dendrobiinae</taxon>
        <taxon>Dendrobium</taxon>
    </lineage>
</organism>
<reference evidence="1 2" key="2">
    <citation type="journal article" date="2017" name="Nature">
        <title>The Apostasia genome and the evolution of orchids.</title>
        <authorList>
            <person name="Zhang G.Q."/>
            <person name="Liu K.W."/>
            <person name="Li Z."/>
            <person name="Lohaus R."/>
            <person name="Hsiao Y.Y."/>
            <person name="Niu S.C."/>
            <person name="Wang J.Y."/>
            <person name="Lin Y.C."/>
            <person name="Xu Q."/>
            <person name="Chen L.J."/>
            <person name="Yoshida K."/>
            <person name="Fujiwara S."/>
            <person name="Wang Z.W."/>
            <person name="Zhang Y.Q."/>
            <person name="Mitsuda N."/>
            <person name="Wang M."/>
            <person name="Liu G.H."/>
            <person name="Pecoraro L."/>
            <person name="Huang H.X."/>
            <person name="Xiao X.J."/>
            <person name="Lin M."/>
            <person name="Wu X.Y."/>
            <person name="Wu W.L."/>
            <person name="Chen Y.Y."/>
            <person name="Chang S.B."/>
            <person name="Sakamoto S."/>
            <person name="Ohme-Takagi M."/>
            <person name="Yagi M."/>
            <person name="Zeng S.J."/>
            <person name="Shen C.Y."/>
            <person name="Yeh C.M."/>
            <person name="Luo Y.B."/>
            <person name="Tsai W.C."/>
            <person name="Van de Peer Y."/>
            <person name="Liu Z.J."/>
        </authorList>
    </citation>
    <scope>NUCLEOTIDE SEQUENCE [LARGE SCALE GENOMIC DNA]</scope>
    <source>
        <tissue evidence="1">The whole plant</tissue>
    </source>
</reference>
<protein>
    <submittedName>
        <fullName evidence="1">Uncharacterized protein</fullName>
    </submittedName>
</protein>